<evidence type="ECO:0000313" key="1">
    <source>
        <dbReference type="EMBL" id="KAI3829831.1"/>
    </source>
</evidence>
<protein>
    <submittedName>
        <fullName evidence="1">Uncharacterized protein</fullName>
    </submittedName>
</protein>
<name>A0ACB9KBZ4_9ASTR</name>
<accession>A0ACB9KBZ4</accession>
<comment type="caution">
    <text evidence="1">The sequence shown here is derived from an EMBL/GenBank/DDBJ whole genome shotgun (WGS) entry which is preliminary data.</text>
</comment>
<organism evidence="1 2">
    <name type="scientific">Smallanthus sonchifolius</name>
    <dbReference type="NCBI Taxonomy" id="185202"/>
    <lineage>
        <taxon>Eukaryota</taxon>
        <taxon>Viridiplantae</taxon>
        <taxon>Streptophyta</taxon>
        <taxon>Embryophyta</taxon>
        <taxon>Tracheophyta</taxon>
        <taxon>Spermatophyta</taxon>
        <taxon>Magnoliopsida</taxon>
        <taxon>eudicotyledons</taxon>
        <taxon>Gunneridae</taxon>
        <taxon>Pentapetalae</taxon>
        <taxon>asterids</taxon>
        <taxon>campanulids</taxon>
        <taxon>Asterales</taxon>
        <taxon>Asteraceae</taxon>
        <taxon>Asteroideae</taxon>
        <taxon>Heliantheae alliance</taxon>
        <taxon>Millerieae</taxon>
        <taxon>Smallanthus</taxon>
    </lineage>
</organism>
<evidence type="ECO:0000313" key="2">
    <source>
        <dbReference type="Proteomes" id="UP001056120"/>
    </source>
</evidence>
<keyword evidence="2" id="KW-1185">Reference proteome</keyword>
<dbReference type="EMBL" id="CM042018">
    <property type="protein sequence ID" value="KAI3829831.1"/>
    <property type="molecule type" value="Genomic_DNA"/>
</dbReference>
<dbReference type="Proteomes" id="UP001056120">
    <property type="component" value="Linkage Group LG01"/>
</dbReference>
<gene>
    <name evidence="1" type="ORF">L1987_03959</name>
</gene>
<reference evidence="2" key="1">
    <citation type="journal article" date="2022" name="Mol. Ecol. Resour.">
        <title>The genomes of chicory, endive, great burdock and yacon provide insights into Asteraceae palaeo-polyploidization history and plant inulin production.</title>
        <authorList>
            <person name="Fan W."/>
            <person name="Wang S."/>
            <person name="Wang H."/>
            <person name="Wang A."/>
            <person name="Jiang F."/>
            <person name="Liu H."/>
            <person name="Zhao H."/>
            <person name="Xu D."/>
            <person name="Zhang Y."/>
        </authorList>
    </citation>
    <scope>NUCLEOTIDE SEQUENCE [LARGE SCALE GENOMIC DNA]</scope>
    <source>
        <strain evidence="2">cv. Yunnan</strain>
    </source>
</reference>
<sequence>MLKLKKCEQAQVKKEEIKRGSFKKKKAFENWLSYPPSLTQEQKLQVPHQSSSTPLQRPKIILKKQSTEIPFAKEQPKNDVEITA</sequence>
<reference evidence="1 2" key="2">
    <citation type="journal article" date="2022" name="Mol. Ecol. Resour.">
        <title>The genomes of chicory, endive, great burdock and yacon provide insights into Asteraceae paleo-polyploidization history and plant inulin production.</title>
        <authorList>
            <person name="Fan W."/>
            <person name="Wang S."/>
            <person name="Wang H."/>
            <person name="Wang A."/>
            <person name="Jiang F."/>
            <person name="Liu H."/>
            <person name="Zhao H."/>
            <person name="Xu D."/>
            <person name="Zhang Y."/>
        </authorList>
    </citation>
    <scope>NUCLEOTIDE SEQUENCE [LARGE SCALE GENOMIC DNA]</scope>
    <source>
        <strain evidence="2">cv. Yunnan</strain>
        <tissue evidence="1">Leaves</tissue>
    </source>
</reference>
<proteinExistence type="predicted"/>